<reference evidence="1 2" key="1">
    <citation type="journal article" date="2012" name="PLoS Pathog.">
        <title>Diverse lifestyles and strategies of plant pathogenesis encoded in the genomes of eighteen Dothideomycetes fungi.</title>
        <authorList>
            <person name="Ohm R.A."/>
            <person name="Feau N."/>
            <person name="Henrissat B."/>
            <person name="Schoch C.L."/>
            <person name="Horwitz B.A."/>
            <person name="Barry K.W."/>
            <person name="Condon B.J."/>
            <person name="Copeland A.C."/>
            <person name="Dhillon B."/>
            <person name="Glaser F."/>
            <person name="Hesse C.N."/>
            <person name="Kosti I."/>
            <person name="LaButti K."/>
            <person name="Lindquist E.A."/>
            <person name="Lucas S."/>
            <person name="Salamov A.A."/>
            <person name="Bradshaw R.E."/>
            <person name="Ciuffetti L."/>
            <person name="Hamelin R.C."/>
            <person name="Kema G.H.J."/>
            <person name="Lawrence C."/>
            <person name="Scott J.A."/>
            <person name="Spatafora J.W."/>
            <person name="Turgeon B.G."/>
            <person name="de Wit P.J.G.M."/>
            <person name="Zhong S."/>
            <person name="Goodwin S.B."/>
            <person name="Grigoriev I.V."/>
        </authorList>
    </citation>
    <scope>NUCLEOTIDE SEQUENCE [LARGE SCALE GENOMIC DNA]</scope>
    <source>
        <strain evidence="1 2">UAMH 10762</strain>
    </source>
</reference>
<dbReference type="GeneID" id="19110591"/>
<dbReference type="RefSeq" id="XP_007680578.1">
    <property type="nucleotide sequence ID" value="XM_007682388.1"/>
</dbReference>
<gene>
    <name evidence="1" type="ORF">BAUCODRAFT_275423</name>
</gene>
<keyword evidence="2" id="KW-1185">Reference proteome</keyword>
<dbReference type="AlphaFoldDB" id="M2N0F2"/>
<organism evidence="1 2">
    <name type="scientific">Baudoinia panamericana (strain UAMH 10762)</name>
    <name type="common">Angels' share fungus</name>
    <name type="synonym">Baudoinia compniacensis (strain UAMH 10762)</name>
    <dbReference type="NCBI Taxonomy" id="717646"/>
    <lineage>
        <taxon>Eukaryota</taxon>
        <taxon>Fungi</taxon>
        <taxon>Dikarya</taxon>
        <taxon>Ascomycota</taxon>
        <taxon>Pezizomycotina</taxon>
        <taxon>Dothideomycetes</taxon>
        <taxon>Dothideomycetidae</taxon>
        <taxon>Mycosphaerellales</taxon>
        <taxon>Teratosphaeriaceae</taxon>
        <taxon>Baudoinia</taxon>
    </lineage>
</organism>
<accession>M2N0F2</accession>
<dbReference type="KEGG" id="bcom:BAUCODRAFT_275423"/>
<dbReference type="Proteomes" id="UP000011761">
    <property type="component" value="Unassembled WGS sequence"/>
</dbReference>
<evidence type="ECO:0000313" key="1">
    <source>
        <dbReference type="EMBL" id="EMC92070.1"/>
    </source>
</evidence>
<evidence type="ECO:0000313" key="2">
    <source>
        <dbReference type="Proteomes" id="UP000011761"/>
    </source>
</evidence>
<dbReference type="HOGENOM" id="CLU_2319966_0_0_1"/>
<dbReference type="EMBL" id="KB445562">
    <property type="protein sequence ID" value="EMC92070.1"/>
    <property type="molecule type" value="Genomic_DNA"/>
</dbReference>
<name>M2N0F2_BAUPA</name>
<sequence length="99" mass="10972">MLSLEHASSTHSGFFTSRFGRSCGTILHVKARRRVKHEALQKGQSMSDSPFARMRKLLGIARHLSTLNRCCSATFNAIVGMRWIEKAGIQCNGALRNPA</sequence>
<proteinExistence type="predicted"/>
<protein>
    <submittedName>
        <fullName evidence="1">Uncharacterized protein</fullName>
    </submittedName>
</protein>